<reference evidence="2 3" key="1">
    <citation type="submission" date="2020-09" db="EMBL/GenBank/DDBJ databases">
        <title>De no assembly of potato wild relative species, Solanum commersonii.</title>
        <authorList>
            <person name="Cho K."/>
        </authorList>
    </citation>
    <scope>NUCLEOTIDE SEQUENCE [LARGE SCALE GENOMIC DNA]</scope>
    <source>
        <strain evidence="2">LZ3.2</strain>
        <tissue evidence="2">Leaf</tissue>
    </source>
</reference>
<dbReference type="OrthoDB" id="1700726at2759"/>
<protein>
    <recommendedName>
        <fullName evidence="1">AMP-dependent synthetase/ligase domain-containing protein</fullName>
    </recommendedName>
</protein>
<evidence type="ECO:0000313" key="2">
    <source>
        <dbReference type="EMBL" id="KAG5571361.1"/>
    </source>
</evidence>
<evidence type="ECO:0000313" key="3">
    <source>
        <dbReference type="Proteomes" id="UP000824120"/>
    </source>
</evidence>
<dbReference type="GO" id="GO:0005783">
    <property type="term" value="C:endoplasmic reticulum"/>
    <property type="evidence" value="ECO:0007669"/>
    <property type="project" value="TreeGrafter"/>
</dbReference>
<dbReference type="GO" id="GO:0016020">
    <property type="term" value="C:membrane"/>
    <property type="evidence" value="ECO:0007669"/>
    <property type="project" value="TreeGrafter"/>
</dbReference>
<dbReference type="Proteomes" id="UP000824120">
    <property type="component" value="Chromosome 12"/>
</dbReference>
<gene>
    <name evidence="2" type="ORF">H5410_061127</name>
</gene>
<feature type="domain" description="AMP-dependent synthetase/ligase" evidence="1">
    <location>
        <begin position="33"/>
        <end position="92"/>
    </location>
</feature>
<sequence length="95" mass="10823">MGESCELFNVAMKLAMTLKLKFERWTRRQSMPYIMWSNTFSSHVEAFMRVITCTHILQGYGLSETCVGTFVSLPNQFHILGTVGPPLPNMNVCFV</sequence>
<dbReference type="PANTHER" id="PTHR43272">
    <property type="entry name" value="LONG-CHAIN-FATTY-ACID--COA LIGASE"/>
    <property type="match status" value="1"/>
</dbReference>
<keyword evidence="3" id="KW-1185">Reference proteome</keyword>
<dbReference type="SUPFAM" id="SSF56801">
    <property type="entry name" value="Acetyl-CoA synthetase-like"/>
    <property type="match status" value="1"/>
</dbReference>
<comment type="caution">
    <text evidence="2">The sequence shown here is derived from an EMBL/GenBank/DDBJ whole genome shotgun (WGS) entry which is preliminary data.</text>
</comment>
<name>A0A9J5W7B0_SOLCO</name>
<dbReference type="Gene3D" id="3.40.50.980">
    <property type="match status" value="1"/>
</dbReference>
<proteinExistence type="predicted"/>
<dbReference type="PANTHER" id="PTHR43272:SF58">
    <property type="entry name" value="LONG-CHAIN-FATTY-ACID--COA LIGASE"/>
    <property type="match status" value="1"/>
</dbReference>
<dbReference type="Pfam" id="PF00501">
    <property type="entry name" value="AMP-binding"/>
    <property type="match status" value="1"/>
</dbReference>
<evidence type="ECO:0000259" key="1">
    <source>
        <dbReference type="Pfam" id="PF00501"/>
    </source>
</evidence>
<dbReference type="InterPro" id="IPR000873">
    <property type="entry name" value="AMP-dep_synth/lig_dom"/>
</dbReference>
<dbReference type="Gene3D" id="2.30.38.10">
    <property type="entry name" value="Luciferase, Domain 3"/>
    <property type="match status" value="1"/>
</dbReference>
<accession>A0A9J5W7B0</accession>
<dbReference type="GO" id="GO:0004467">
    <property type="term" value="F:long-chain fatty acid-CoA ligase activity"/>
    <property type="evidence" value="ECO:0007669"/>
    <property type="project" value="TreeGrafter"/>
</dbReference>
<dbReference type="AlphaFoldDB" id="A0A9J5W7B0"/>
<organism evidence="2 3">
    <name type="scientific">Solanum commersonii</name>
    <name type="common">Commerson's wild potato</name>
    <name type="synonym">Commerson's nightshade</name>
    <dbReference type="NCBI Taxonomy" id="4109"/>
    <lineage>
        <taxon>Eukaryota</taxon>
        <taxon>Viridiplantae</taxon>
        <taxon>Streptophyta</taxon>
        <taxon>Embryophyta</taxon>
        <taxon>Tracheophyta</taxon>
        <taxon>Spermatophyta</taxon>
        <taxon>Magnoliopsida</taxon>
        <taxon>eudicotyledons</taxon>
        <taxon>Gunneridae</taxon>
        <taxon>Pentapetalae</taxon>
        <taxon>asterids</taxon>
        <taxon>lamiids</taxon>
        <taxon>Solanales</taxon>
        <taxon>Solanaceae</taxon>
        <taxon>Solanoideae</taxon>
        <taxon>Solaneae</taxon>
        <taxon>Solanum</taxon>
    </lineage>
</organism>
<dbReference type="EMBL" id="JACXVP010000012">
    <property type="protein sequence ID" value="KAG5571361.1"/>
    <property type="molecule type" value="Genomic_DNA"/>
</dbReference>